<sequence>MPHVQANGIELYYETLGDPADPALLLVMGLGAQLIDWPQGFCEQLAARGFSVVRFDNRDTGLSASRPEWGVPDVRAIVAGDRSTVPYLLADLARDTAGLLDALGLRRAHVVGLSMGGMIAQQLTVDHPERVASLCSIMSTTGDRSVGRATPEAAAVVGRPAAPDRATAVAGAVAAARIIGSPGFPTPEDELLRRAEAKYDRGYNPLGTLRQYAAIIASPDRTTALRGVTAPTVVVHGADDPLISVTGGEATAAAVPGADLVVIDGMGHDLPRALWPRIVDAIAANAVRAAVH</sequence>
<reference evidence="2" key="1">
    <citation type="submission" date="2021-03" db="EMBL/GenBank/DDBJ databases">
        <title>Whole genome shotgun sequence of Actinoplanes auranticolor NBRC 12245.</title>
        <authorList>
            <person name="Komaki H."/>
            <person name="Tamura T."/>
        </authorList>
    </citation>
    <scope>NUCLEOTIDE SEQUENCE</scope>
    <source>
        <strain evidence="2">NBRC 12245</strain>
    </source>
</reference>
<dbReference type="PRINTS" id="PR00111">
    <property type="entry name" value="ABHYDROLASE"/>
</dbReference>
<dbReference type="GO" id="GO:0004806">
    <property type="term" value="F:triacylglycerol lipase activity"/>
    <property type="evidence" value="ECO:0007669"/>
    <property type="project" value="TreeGrafter"/>
</dbReference>
<organism evidence="2 3">
    <name type="scientific">Actinoplanes auranticolor</name>
    <dbReference type="NCBI Taxonomy" id="47988"/>
    <lineage>
        <taxon>Bacteria</taxon>
        <taxon>Bacillati</taxon>
        <taxon>Actinomycetota</taxon>
        <taxon>Actinomycetes</taxon>
        <taxon>Micromonosporales</taxon>
        <taxon>Micromonosporaceae</taxon>
        <taxon>Actinoplanes</taxon>
    </lineage>
</organism>
<accession>A0A919S3P8</accession>
<feature type="domain" description="AB hydrolase-1" evidence="1">
    <location>
        <begin position="22"/>
        <end position="269"/>
    </location>
</feature>
<dbReference type="RefSeq" id="WP_212986976.1">
    <property type="nucleotide sequence ID" value="NZ_BAABEA010000008.1"/>
</dbReference>
<evidence type="ECO:0000259" key="1">
    <source>
        <dbReference type="Pfam" id="PF00561"/>
    </source>
</evidence>
<protein>
    <submittedName>
        <fullName evidence="2">Alpha/beta hydrolase</fullName>
    </submittedName>
</protein>
<dbReference type="InterPro" id="IPR000073">
    <property type="entry name" value="AB_hydrolase_1"/>
</dbReference>
<dbReference type="Gene3D" id="3.40.50.1820">
    <property type="entry name" value="alpha/beta hydrolase"/>
    <property type="match status" value="1"/>
</dbReference>
<comment type="caution">
    <text evidence="2">The sequence shown here is derived from an EMBL/GenBank/DDBJ whole genome shotgun (WGS) entry which is preliminary data.</text>
</comment>
<dbReference type="Pfam" id="PF00561">
    <property type="entry name" value="Abhydrolase_1"/>
    <property type="match status" value="1"/>
</dbReference>
<dbReference type="EMBL" id="BOQL01000007">
    <property type="protein sequence ID" value="GIM64117.1"/>
    <property type="molecule type" value="Genomic_DNA"/>
</dbReference>
<dbReference type="AlphaFoldDB" id="A0A919S3P8"/>
<keyword evidence="2" id="KW-0378">Hydrolase</keyword>
<gene>
    <name evidence="2" type="ORF">Aau02nite_08420</name>
</gene>
<dbReference type="Proteomes" id="UP000681340">
    <property type="component" value="Unassembled WGS sequence"/>
</dbReference>
<dbReference type="PANTHER" id="PTHR43433">
    <property type="entry name" value="HYDROLASE, ALPHA/BETA FOLD FAMILY PROTEIN"/>
    <property type="match status" value="1"/>
</dbReference>
<proteinExistence type="predicted"/>
<evidence type="ECO:0000313" key="3">
    <source>
        <dbReference type="Proteomes" id="UP000681340"/>
    </source>
</evidence>
<dbReference type="InterPro" id="IPR050471">
    <property type="entry name" value="AB_hydrolase"/>
</dbReference>
<dbReference type="InterPro" id="IPR029058">
    <property type="entry name" value="AB_hydrolase_fold"/>
</dbReference>
<dbReference type="PANTHER" id="PTHR43433:SF5">
    <property type="entry name" value="AB HYDROLASE-1 DOMAIN-CONTAINING PROTEIN"/>
    <property type="match status" value="1"/>
</dbReference>
<dbReference type="SUPFAM" id="SSF53474">
    <property type="entry name" value="alpha/beta-Hydrolases"/>
    <property type="match status" value="1"/>
</dbReference>
<dbReference type="GO" id="GO:0046503">
    <property type="term" value="P:glycerolipid catabolic process"/>
    <property type="evidence" value="ECO:0007669"/>
    <property type="project" value="TreeGrafter"/>
</dbReference>
<evidence type="ECO:0000313" key="2">
    <source>
        <dbReference type="EMBL" id="GIM64117.1"/>
    </source>
</evidence>
<keyword evidence="3" id="KW-1185">Reference proteome</keyword>
<name>A0A919S3P8_9ACTN</name>